<dbReference type="EMBL" id="JARVKM010000007">
    <property type="protein sequence ID" value="KAK9780274.1"/>
    <property type="molecule type" value="Genomic_DNA"/>
</dbReference>
<organism evidence="1 2">
    <name type="scientific">Seiridium cardinale</name>
    <dbReference type="NCBI Taxonomy" id="138064"/>
    <lineage>
        <taxon>Eukaryota</taxon>
        <taxon>Fungi</taxon>
        <taxon>Dikarya</taxon>
        <taxon>Ascomycota</taxon>
        <taxon>Pezizomycotina</taxon>
        <taxon>Sordariomycetes</taxon>
        <taxon>Xylariomycetidae</taxon>
        <taxon>Amphisphaeriales</taxon>
        <taxon>Sporocadaceae</taxon>
        <taxon>Seiridium</taxon>
    </lineage>
</organism>
<protein>
    <submittedName>
        <fullName evidence="1">Uncharacterized protein</fullName>
    </submittedName>
</protein>
<name>A0ABR2Y2H5_9PEZI</name>
<dbReference type="Proteomes" id="UP001465668">
    <property type="component" value="Unassembled WGS sequence"/>
</dbReference>
<evidence type="ECO:0000313" key="1">
    <source>
        <dbReference type="EMBL" id="KAK9780274.1"/>
    </source>
</evidence>
<proteinExistence type="predicted"/>
<evidence type="ECO:0000313" key="2">
    <source>
        <dbReference type="Proteomes" id="UP001465668"/>
    </source>
</evidence>
<reference evidence="1 2" key="1">
    <citation type="submission" date="2024-02" db="EMBL/GenBank/DDBJ databases">
        <title>First draft genome assembly of two strains of Seiridium cardinale.</title>
        <authorList>
            <person name="Emiliani G."/>
            <person name="Scali E."/>
        </authorList>
    </citation>
    <scope>NUCLEOTIDE SEQUENCE [LARGE SCALE GENOMIC DNA]</scope>
    <source>
        <strain evidence="1 2">BM-138-000479</strain>
    </source>
</reference>
<comment type="caution">
    <text evidence="1">The sequence shown here is derived from an EMBL/GenBank/DDBJ whole genome shotgun (WGS) entry which is preliminary data.</text>
</comment>
<accession>A0ABR2Y2H5</accession>
<gene>
    <name evidence="1" type="ORF">SCAR479_02911</name>
</gene>
<keyword evidence="2" id="KW-1185">Reference proteome</keyword>
<sequence>METDNSCLPDGHIFPFLELPYHIRHDIYLLTLDYPDLSPVFAYVESQQAEIEKQHYASKLPLSVLPKPQVPARFMATPGLLLGNRQIAWEAQEAMHFKTFTLRQPPPHTDTLARSMDITDFISEGTLQTIRRIELVMDLASRGDWSRTVELLLDVWAVRNHLRSINVTIKQPASTREGVFWHGGSSRRVVRMLSMLQSFATEAGIQLTGSPLPAPNVMREPVD</sequence>